<comment type="caution">
    <text evidence="2">The sequence shown here is derived from an EMBL/GenBank/DDBJ whole genome shotgun (WGS) entry which is preliminary data.</text>
</comment>
<gene>
    <name evidence="2" type="ORF">K460DRAFT_411881</name>
</gene>
<feature type="region of interest" description="Disordered" evidence="1">
    <location>
        <begin position="330"/>
        <end position="362"/>
    </location>
</feature>
<keyword evidence="3" id="KW-1185">Reference proteome</keyword>
<evidence type="ECO:0000256" key="1">
    <source>
        <dbReference type="SAM" id="MobiDB-lite"/>
    </source>
</evidence>
<dbReference type="EMBL" id="ML976614">
    <property type="protein sequence ID" value="KAF1850117.1"/>
    <property type="molecule type" value="Genomic_DNA"/>
</dbReference>
<feature type="compositionally biased region" description="Polar residues" evidence="1">
    <location>
        <begin position="217"/>
        <end position="229"/>
    </location>
</feature>
<feature type="region of interest" description="Disordered" evidence="1">
    <location>
        <begin position="198"/>
        <end position="260"/>
    </location>
</feature>
<protein>
    <submittedName>
        <fullName evidence="2">Uncharacterized protein</fullName>
    </submittedName>
</protein>
<feature type="compositionally biased region" description="Basic residues" evidence="1">
    <location>
        <begin position="240"/>
        <end position="249"/>
    </location>
</feature>
<evidence type="ECO:0000313" key="2">
    <source>
        <dbReference type="EMBL" id="KAF1850117.1"/>
    </source>
</evidence>
<sequence>MTNPSIQPSVDSLGNIGRPGSLFQQILDEIHGRDTATALCNRSTPQATPKLPPTPHAIGRRTSSVWIGGTSIAQEAREKLRAVDQARYKTAIHGTDGTPSDYSLSLRSLSLPICSTSSSSEKIVEGPGHSESEDLDSSETTLSRPCIRRVVSSGLEPPSLRATVGGLRLPSSNFVTQRLCSSDHAEVPKSPLMFCDIDSDVSSSPSPTEAPTSAVTVGSTEATTVSDGHSSSRNNSRPNSPRKRVRSRHASPDMMSKKIRTMPFHEARGSTTMRSKRSTFSTLGAVGGGDRSLVRSSTFIERTPTPPETISPIEEHALPNLASFRPKVASPRYSTQPSTPVRVPARRATMPEQDGSPPTAETPSFARALHLIDSDISIYKNDHGEEWRENSLCRHCFRQHGSFNRILTHGYEVCGREEMLNSHYWEPAHNP</sequence>
<organism evidence="2 3">
    <name type="scientific">Cucurbitaria berberidis CBS 394.84</name>
    <dbReference type="NCBI Taxonomy" id="1168544"/>
    <lineage>
        <taxon>Eukaryota</taxon>
        <taxon>Fungi</taxon>
        <taxon>Dikarya</taxon>
        <taxon>Ascomycota</taxon>
        <taxon>Pezizomycotina</taxon>
        <taxon>Dothideomycetes</taxon>
        <taxon>Pleosporomycetidae</taxon>
        <taxon>Pleosporales</taxon>
        <taxon>Pleosporineae</taxon>
        <taxon>Cucurbitariaceae</taxon>
        <taxon>Cucurbitaria</taxon>
    </lineage>
</organism>
<feature type="region of interest" description="Disordered" evidence="1">
    <location>
        <begin position="117"/>
        <end position="142"/>
    </location>
</feature>
<feature type="compositionally biased region" description="Basic and acidic residues" evidence="1">
    <location>
        <begin position="122"/>
        <end position="132"/>
    </location>
</feature>
<dbReference type="OrthoDB" id="3688221at2759"/>
<proteinExistence type="predicted"/>
<reference evidence="2" key="1">
    <citation type="submission" date="2020-01" db="EMBL/GenBank/DDBJ databases">
        <authorList>
            <consortium name="DOE Joint Genome Institute"/>
            <person name="Haridas S."/>
            <person name="Albert R."/>
            <person name="Binder M."/>
            <person name="Bloem J."/>
            <person name="Labutti K."/>
            <person name="Salamov A."/>
            <person name="Andreopoulos B."/>
            <person name="Baker S.E."/>
            <person name="Barry K."/>
            <person name="Bills G."/>
            <person name="Bluhm B.H."/>
            <person name="Cannon C."/>
            <person name="Castanera R."/>
            <person name="Culley D.E."/>
            <person name="Daum C."/>
            <person name="Ezra D."/>
            <person name="Gonzalez J.B."/>
            <person name="Henrissat B."/>
            <person name="Kuo A."/>
            <person name="Liang C."/>
            <person name="Lipzen A."/>
            <person name="Lutzoni F."/>
            <person name="Magnuson J."/>
            <person name="Mondo S."/>
            <person name="Nolan M."/>
            <person name="Ohm R."/>
            <person name="Pangilinan J."/>
            <person name="Park H.-J."/>
            <person name="Ramirez L."/>
            <person name="Alfaro M."/>
            <person name="Sun H."/>
            <person name="Tritt A."/>
            <person name="Yoshinaga Y."/>
            <person name="Zwiers L.-H."/>
            <person name="Turgeon B.G."/>
            <person name="Goodwin S.B."/>
            <person name="Spatafora J.W."/>
            <person name="Crous P.W."/>
            <person name="Grigoriev I.V."/>
        </authorList>
    </citation>
    <scope>NUCLEOTIDE SEQUENCE</scope>
    <source>
        <strain evidence="2">CBS 394.84</strain>
    </source>
</reference>
<accession>A0A9P4LD83</accession>
<dbReference type="RefSeq" id="XP_040792680.1">
    <property type="nucleotide sequence ID" value="XM_040937502.1"/>
</dbReference>
<dbReference type="Proteomes" id="UP000800039">
    <property type="component" value="Unassembled WGS sequence"/>
</dbReference>
<feature type="compositionally biased region" description="Low complexity" evidence="1">
    <location>
        <begin position="200"/>
        <end position="216"/>
    </location>
</feature>
<dbReference type="GeneID" id="63854752"/>
<dbReference type="AlphaFoldDB" id="A0A9P4LD83"/>
<evidence type="ECO:0000313" key="3">
    <source>
        <dbReference type="Proteomes" id="UP000800039"/>
    </source>
</evidence>
<name>A0A9P4LD83_9PLEO</name>